<organism evidence="1 2">
    <name type="scientific">Populus alba</name>
    <name type="common">White poplar</name>
    <dbReference type="NCBI Taxonomy" id="43335"/>
    <lineage>
        <taxon>Eukaryota</taxon>
        <taxon>Viridiplantae</taxon>
        <taxon>Streptophyta</taxon>
        <taxon>Embryophyta</taxon>
        <taxon>Tracheophyta</taxon>
        <taxon>Spermatophyta</taxon>
        <taxon>Magnoliopsida</taxon>
        <taxon>eudicotyledons</taxon>
        <taxon>Gunneridae</taxon>
        <taxon>Pentapetalae</taxon>
        <taxon>rosids</taxon>
        <taxon>fabids</taxon>
        <taxon>Malpighiales</taxon>
        <taxon>Salicaceae</taxon>
        <taxon>Saliceae</taxon>
        <taxon>Populus</taxon>
    </lineage>
</organism>
<dbReference type="Proteomes" id="UP000309997">
    <property type="component" value="Unassembled WGS sequence"/>
</dbReference>
<accession>A0ACC4CHT9</accession>
<keyword evidence="2" id="KW-1185">Reference proteome</keyword>
<name>A0ACC4CHT9_POPAL</name>
<gene>
    <name evidence="1" type="ORF">D5086_009197</name>
</gene>
<reference evidence="1 2" key="1">
    <citation type="journal article" date="2024" name="Plant Biotechnol. J.">
        <title>Genome and CRISPR/Cas9 system of a widespread forest tree (Populus alba) in the world.</title>
        <authorList>
            <person name="Liu Y.J."/>
            <person name="Jiang P.F."/>
            <person name="Han X.M."/>
            <person name="Li X.Y."/>
            <person name="Wang H.M."/>
            <person name="Wang Y.J."/>
            <person name="Wang X.X."/>
            <person name="Zeng Q.Y."/>
        </authorList>
    </citation>
    <scope>NUCLEOTIDE SEQUENCE [LARGE SCALE GENOMIC DNA]</scope>
    <source>
        <strain evidence="2">cv. PAL-ZL1</strain>
    </source>
</reference>
<protein>
    <submittedName>
        <fullName evidence="1">Uncharacterized protein</fullName>
    </submittedName>
</protein>
<evidence type="ECO:0000313" key="1">
    <source>
        <dbReference type="EMBL" id="KAL3597560.1"/>
    </source>
</evidence>
<evidence type="ECO:0000313" key="2">
    <source>
        <dbReference type="Proteomes" id="UP000309997"/>
    </source>
</evidence>
<comment type="caution">
    <text evidence="1">The sequence shown here is derived from an EMBL/GenBank/DDBJ whole genome shotgun (WGS) entry which is preliminary data.</text>
</comment>
<proteinExistence type="predicted"/>
<dbReference type="EMBL" id="RCHU02000004">
    <property type="protein sequence ID" value="KAL3597560.1"/>
    <property type="molecule type" value="Genomic_DNA"/>
</dbReference>
<sequence>MRPVGELLETILSVWFKKDMESISLGRHPKELYGGVFTRSRFWGNVTAAGDRFKFLAVMPAILAPYCSQSWSIPLAKAK</sequence>